<keyword evidence="9" id="KW-1003">Cell membrane</keyword>
<keyword evidence="27" id="KW-0614">Plasmid</keyword>
<evidence type="ECO:0000256" key="20">
    <source>
        <dbReference type="ARBA" id="ARBA00023065"/>
    </source>
</evidence>
<evidence type="ECO:0000256" key="24">
    <source>
        <dbReference type="ARBA" id="ARBA00030032"/>
    </source>
</evidence>
<gene>
    <name evidence="27" type="primary">nqrF</name>
    <name evidence="27" type="ORF">PSAL_035670</name>
</gene>
<dbReference type="GO" id="GO:0005886">
    <property type="term" value="C:plasma membrane"/>
    <property type="evidence" value="ECO:0007669"/>
    <property type="project" value="UniProtKB-SubCell"/>
</dbReference>
<dbReference type="PANTHER" id="PTHR43644:SF1">
    <property type="entry name" value="NAD(P)H-FLAVIN REDUCTASE"/>
    <property type="match status" value="1"/>
</dbReference>
<keyword evidence="14" id="KW-0274">FAD</keyword>
<dbReference type="CDD" id="cd00207">
    <property type="entry name" value="fer2"/>
    <property type="match status" value="1"/>
</dbReference>
<evidence type="ECO:0000256" key="1">
    <source>
        <dbReference type="ARBA" id="ARBA00001974"/>
    </source>
</evidence>
<dbReference type="GO" id="GO:0006814">
    <property type="term" value="P:sodium ion transport"/>
    <property type="evidence" value="ECO:0007669"/>
    <property type="project" value="UniProtKB-KW"/>
</dbReference>
<sequence length="407" mass="43801">MTEIALATLVIVALVLGLATGLVVLRRRLIPAVALDIAVNDIRHVPAQRGDRLLDALQNADIPIPAACGGKGTCGLCRVIVTGEGAGEPKATERSLLSPGERRDRVRLACQTSLRGDCAVQVPEGILSAGAGFACTLASTRMLAPLIREIVLTLPEDRPTDFHAGDFMQVTAPPFRLDFSTLDLAETFRDAWDIAGWSGLEVSSETEVTRAYSLASRPQDAGTAVFNIRLAVPPAGREDEVAPGLVSSWLFSLQPGDQVMASGPFGEFHVQPTEREMVFVGGGVGMAPLRAMIHQQLGRGTARRVRYFYGARSASDLLYTHEFEALARENANFSWTPGLSDPAPCDRWTGATGFIHEILRAEMIAHPAPEDCEYYLCGPPVMISAVLGTLERLGVEPESIFYDDFGA</sequence>
<dbReference type="Gene3D" id="3.10.20.30">
    <property type="match status" value="1"/>
</dbReference>
<keyword evidence="10" id="KW-0997">Cell inner membrane</keyword>
<accession>A0A418SD27</accession>
<evidence type="ECO:0000256" key="23">
    <source>
        <dbReference type="ARBA" id="ARBA00023201"/>
    </source>
</evidence>
<reference evidence="27 28" key="1">
    <citation type="submission" date="2020-08" db="EMBL/GenBank/DDBJ databases">
        <title>Genome sequence of Rhodobacteraceae bacterium Lw-13e.</title>
        <authorList>
            <person name="Poehlein A."/>
            <person name="Wolter L."/>
            <person name="Daniel R."/>
            <person name="Brinkhoff T."/>
        </authorList>
    </citation>
    <scope>NUCLEOTIDE SEQUENCE [LARGE SCALE GENOMIC DNA]</scope>
    <source>
        <strain evidence="27 28">Lw-13e</strain>
        <plasmid evidence="27 28">p202</plasmid>
    </source>
</reference>
<dbReference type="PRINTS" id="PR00371">
    <property type="entry name" value="FPNCR"/>
</dbReference>
<dbReference type="InterPro" id="IPR001709">
    <property type="entry name" value="Flavoprot_Pyr_Nucl_cyt_Rdtase"/>
</dbReference>
<organism evidence="27 28">
    <name type="scientific">Pseudooceanicola algae</name>
    <dbReference type="NCBI Taxonomy" id="1537215"/>
    <lineage>
        <taxon>Bacteria</taxon>
        <taxon>Pseudomonadati</taxon>
        <taxon>Pseudomonadota</taxon>
        <taxon>Alphaproteobacteria</taxon>
        <taxon>Rhodobacterales</taxon>
        <taxon>Paracoccaceae</taxon>
        <taxon>Pseudooceanicola</taxon>
    </lineage>
</organism>
<keyword evidence="15" id="KW-1278">Translocase</keyword>
<dbReference type="InterPro" id="IPR039261">
    <property type="entry name" value="FNR_nucleotide-bd"/>
</dbReference>
<keyword evidence="21" id="KW-0830">Ubiquinone</keyword>
<keyword evidence="12" id="KW-0001">2Fe-2S</keyword>
<evidence type="ECO:0000256" key="14">
    <source>
        <dbReference type="ARBA" id="ARBA00022827"/>
    </source>
</evidence>
<dbReference type="PROSITE" id="PS51384">
    <property type="entry name" value="FAD_FR"/>
    <property type="match status" value="1"/>
</dbReference>
<evidence type="ECO:0000256" key="11">
    <source>
        <dbReference type="ARBA" id="ARBA00022630"/>
    </source>
</evidence>
<evidence type="ECO:0000256" key="26">
    <source>
        <dbReference type="ARBA" id="ARBA00048891"/>
    </source>
</evidence>
<dbReference type="Gene3D" id="3.40.50.80">
    <property type="entry name" value="Nucleotide-binding domain of ferredoxin-NADP reductase (FNR) module"/>
    <property type="match status" value="1"/>
</dbReference>
<dbReference type="SUPFAM" id="SSF52343">
    <property type="entry name" value="Ferredoxin reductase-like, C-terminal NADP-linked domain"/>
    <property type="match status" value="1"/>
</dbReference>
<keyword evidence="16" id="KW-0408">Iron</keyword>
<dbReference type="InterPro" id="IPR036010">
    <property type="entry name" value="2Fe-2S_ferredoxin-like_sf"/>
</dbReference>
<keyword evidence="17" id="KW-0411">Iron-sulfur</keyword>
<dbReference type="Pfam" id="PF00111">
    <property type="entry name" value="Fer2"/>
    <property type="match status" value="1"/>
</dbReference>
<keyword evidence="19" id="KW-0915">Sodium</keyword>
<dbReference type="PANTHER" id="PTHR43644">
    <property type="entry name" value="NA(+)-TRANSLOCATING NADH-QUINONE REDUCTASE SUBUNIT"/>
    <property type="match status" value="1"/>
</dbReference>
<dbReference type="GO" id="GO:0016655">
    <property type="term" value="F:oxidoreductase activity, acting on NAD(P)H, quinone or similar compound as acceptor"/>
    <property type="evidence" value="ECO:0007669"/>
    <property type="project" value="InterPro"/>
</dbReference>
<comment type="subunit">
    <text evidence="5">Composed of six subunits; NqrA, NqrB, NqrC, NqrD, NqrE and NqrF.</text>
</comment>
<comment type="function">
    <text evidence="2">NQR complex catalyzes the reduction of ubiquinone-1 to ubiquinol by two successive reactions, coupled with the transport of Na(+) ions from the cytoplasm to the periplasm. The first step is catalyzed by NqrF, which accepts electrons from NADH and reduces ubiquinone-1 to ubisemiquinone by a one-electron transfer pathway.</text>
</comment>
<dbReference type="Pfam" id="PF00175">
    <property type="entry name" value="NAD_binding_1"/>
    <property type="match status" value="1"/>
</dbReference>
<dbReference type="AlphaFoldDB" id="A0A418SD27"/>
<evidence type="ECO:0000256" key="9">
    <source>
        <dbReference type="ARBA" id="ARBA00022475"/>
    </source>
</evidence>
<dbReference type="EMBL" id="CP060437">
    <property type="protein sequence ID" value="QPM92303.1"/>
    <property type="molecule type" value="Genomic_DNA"/>
</dbReference>
<evidence type="ECO:0000256" key="10">
    <source>
        <dbReference type="ARBA" id="ARBA00022519"/>
    </source>
</evidence>
<evidence type="ECO:0000256" key="25">
    <source>
        <dbReference type="ARBA" id="ARBA00030787"/>
    </source>
</evidence>
<dbReference type="SUPFAM" id="SSF54292">
    <property type="entry name" value="2Fe-2S ferredoxin-like"/>
    <property type="match status" value="1"/>
</dbReference>
<comment type="catalytic activity">
    <reaction evidence="26">
        <text>a ubiquinone + n Na(+)(in) + NADH + H(+) = a ubiquinol + n Na(+)(out) + NAD(+)</text>
        <dbReference type="Rhea" id="RHEA:47748"/>
        <dbReference type="Rhea" id="RHEA-COMP:9565"/>
        <dbReference type="Rhea" id="RHEA-COMP:9566"/>
        <dbReference type="ChEBI" id="CHEBI:15378"/>
        <dbReference type="ChEBI" id="CHEBI:16389"/>
        <dbReference type="ChEBI" id="CHEBI:17976"/>
        <dbReference type="ChEBI" id="CHEBI:29101"/>
        <dbReference type="ChEBI" id="CHEBI:57540"/>
        <dbReference type="ChEBI" id="CHEBI:57945"/>
        <dbReference type="EC" id="7.2.1.1"/>
    </reaction>
</comment>
<evidence type="ECO:0000256" key="22">
    <source>
        <dbReference type="ARBA" id="ARBA00023136"/>
    </source>
</evidence>
<keyword evidence="28" id="KW-1185">Reference proteome</keyword>
<evidence type="ECO:0000256" key="17">
    <source>
        <dbReference type="ARBA" id="ARBA00023014"/>
    </source>
</evidence>
<evidence type="ECO:0000256" key="2">
    <source>
        <dbReference type="ARBA" id="ARBA00002972"/>
    </source>
</evidence>
<geneLocation type="plasmid" evidence="27 28">
    <name>p202</name>
</geneLocation>
<evidence type="ECO:0000313" key="28">
    <source>
        <dbReference type="Proteomes" id="UP000283786"/>
    </source>
</evidence>
<dbReference type="RefSeq" id="WP_119840519.1">
    <property type="nucleotide sequence ID" value="NZ_CP060437.1"/>
</dbReference>
<evidence type="ECO:0000256" key="16">
    <source>
        <dbReference type="ARBA" id="ARBA00023004"/>
    </source>
</evidence>
<dbReference type="InterPro" id="IPR001433">
    <property type="entry name" value="OxRdtase_FAD/NAD-bd"/>
</dbReference>
<dbReference type="GO" id="GO:0046872">
    <property type="term" value="F:metal ion binding"/>
    <property type="evidence" value="ECO:0007669"/>
    <property type="project" value="UniProtKB-KW"/>
</dbReference>
<dbReference type="CDD" id="cd06188">
    <property type="entry name" value="NADH_quinone_reductase"/>
    <property type="match status" value="1"/>
</dbReference>
<comment type="similarity">
    <text evidence="4">Belongs to the NqrF family.</text>
</comment>
<keyword evidence="11" id="KW-0285">Flavoprotein</keyword>
<evidence type="ECO:0000256" key="8">
    <source>
        <dbReference type="ARBA" id="ARBA00022448"/>
    </source>
</evidence>
<dbReference type="InterPro" id="IPR017927">
    <property type="entry name" value="FAD-bd_FR_type"/>
</dbReference>
<dbReference type="InterPro" id="IPR017938">
    <property type="entry name" value="Riboflavin_synthase-like_b-brl"/>
</dbReference>
<protein>
    <recommendedName>
        <fullName evidence="7">Na(+)-translocating NADH-quinone reductase subunit F</fullName>
        <ecNumber evidence="6">7.2.1.1</ecNumber>
    </recommendedName>
    <alternativeName>
        <fullName evidence="25">NQR complex subunit F</fullName>
    </alternativeName>
    <alternativeName>
        <fullName evidence="24">NQR-1 subunit F</fullName>
    </alternativeName>
</protein>
<dbReference type="Gene3D" id="2.40.30.10">
    <property type="entry name" value="Translation factors"/>
    <property type="match status" value="1"/>
</dbReference>
<dbReference type="PROSITE" id="PS51085">
    <property type="entry name" value="2FE2S_FER_2"/>
    <property type="match status" value="1"/>
</dbReference>
<dbReference type="SUPFAM" id="SSF63380">
    <property type="entry name" value="Riboflavin synthase domain-like"/>
    <property type="match status" value="1"/>
</dbReference>
<keyword evidence="23" id="KW-0739">Sodium transport</keyword>
<evidence type="ECO:0000256" key="5">
    <source>
        <dbReference type="ARBA" id="ARBA00011309"/>
    </source>
</evidence>
<evidence type="ECO:0000256" key="18">
    <source>
        <dbReference type="ARBA" id="ARBA00023027"/>
    </source>
</evidence>
<comment type="subcellular location">
    <subcellularLocation>
        <location evidence="3">Cell inner membrane</location>
    </subcellularLocation>
</comment>
<dbReference type="EC" id="7.2.1.1" evidence="6"/>
<dbReference type="NCBIfam" id="TIGR01941">
    <property type="entry name" value="nqrF"/>
    <property type="match status" value="1"/>
</dbReference>
<dbReference type="InterPro" id="IPR001041">
    <property type="entry name" value="2Fe-2S_ferredoxin-type"/>
</dbReference>
<dbReference type="KEGG" id="palw:PSAL_035670"/>
<evidence type="ECO:0000313" key="27">
    <source>
        <dbReference type="EMBL" id="QPM92303.1"/>
    </source>
</evidence>
<evidence type="ECO:0000256" key="12">
    <source>
        <dbReference type="ARBA" id="ARBA00022714"/>
    </source>
</evidence>
<evidence type="ECO:0000256" key="19">
    <source>
        <dbReference type="ARBA" id="ARBA00023053"/>
    </source>
</evidence>
<keyword evidence="20" id="KW-0406">Ion transport</keyword>
<dbReference type="OrthoDB" id="9806195at2"/>
<comment type="cofactor">
    <cofactor evidence="1">
        <name>FAD</name>
        <dbReference type="ChEBI" id="CHEBI:57692"/>
    </cofactor>
</comment>
<evidence type="ECO:0000256" key="13">
    <source>
        <dbReference type="ARBA" id="ARBA00022723"/>
    </source>
</evidence>
<evidence type="ECO:0000256" key="15">
    <source>
        <dbReference type="ARBA" id="ARBA00022967"/>
    </source>
</evidence>
<evidence type="ECO:0000256" key="7">
    <source>
        <dbReference type="ARBA" id="ARBA00019729"/>
    </source>
</evidence>
<dbReference type="InterPro" id="IPR010205">
    <property type="entry name" value="NqrF"/>
</dbReference>
<dbReference type="GO" id="GO:0051537">
    <property type="term" value="F:2 iron, 2 sulfur cluster binding"/>
    <property type="evidence" value="ECO:0007669"/>
    <property type="project" value="UniProtKB-KW"/>
</dbReference>
<dbReference type="Pfam" id="PF00970">
    <property type="entry name" value="FAD_binding_6"/>
    <property type="match status" value="1"/>
</dbReference>
<evidence type="ECO:0000256" key="6">
    <source>
        <dbReference type="ARBA" id="ARBA00013099"/>
    </source>
</evidence>
<evidence type="ECO:0000256" key="3">
    <source>
        <dbReference type="ARBA" id="ARBA00004533"/>
    </source>
</evidence>
<dbReference type="InterPro" id="IPR008333">
    <property type="entry name" value="Cbr1-like_FAD-bd_dom"/>
</dbReference>
<proteinExistence type="inferred from homology"/>
<evidence type="ECO:0000256" key="4">
    <source>
        <dbReference type="ARBA" id="ARBA00005570"/>
    </source>
</evidence>
<keyword evidence="13" id="KW-0479">Metal-binding</keyword>
<dbReference type="Proteomes" id="UP000283786">
    <property type="component" value="Plasmid p202"/>
</dbReference>
<name>A0A418SD27_9RHOB</name>
<evidence type="ECO:0000256" key="21">
    <source>
        <dbReference type="ARBA" id="ARBA00023075"/>
    </source>
</evidence>
<keyword evidence="22" id="KW-0472">Membrane</keyword>
<keyword evidence="8" id="KW-0813">Transport</keyword>
<dbReference type="InterPro" id="IPR012675">
    <property type="entry name" value="Beta-grasp_dom_sf"/>
</dbReference>
<keyword evidence="18" id="KW-0520">NAD</keyword>